<keyword evidence="11" id="KW-1185">Reference proteome</keyword>
<evidence type="ECO:0000259" key="9">
    <source>
        <dbReference type="Pfam" id="PF00905"/>
    </source>
</evidence>
<feature type="signal peptide" evidence="8">
    <location>
        <begin position="1"/>
        <end position="20"/>
    </location>
</feature>
<dbReference type="NCBIfam" id="NF000270">
    <property type="entry name" value="bla_class_D_alt"/>
    <property type="match status" value="1"/>
</dbReference>
<proteinExistence type="inferred from homology"/>
<evidence type="ECO:0000256" key="4">
    <source>
        <dbReference type="ARBA" id="ARBA00022729"/>
    </source>
</evidence>
<evidence type="ECO:0000256" key="5">
    <source>
        <dbReference type="ARBA" id="ARBA00022801"/>
    </source>
</evidence>
<dbReference type="InterPro" id="IPR002137">
    <property type="entry name" value="Beta-lactam_class-D_AS"/>
</dbReference>
<evidence type="ECO:0000256" key="8">
    <source>
        <dbReference type="SAM" id="SignalP"/>
    </source>
</evidence>
<dbReference type="Gene3D" id="3.40.710.10">
    <property type="entry name" value="DD-peptidase/beta-lactamase superfamily"/>
    <property type="match status" value="1"/>
</dbReference>
<keyword evidence="5 7" id="KW-0378">Hydrolase</keyword>
<feature type="domain" description="Penicillin-binding protein transpeptidase" evidence="9">
    <location>
        <begin position="35"/>
        <end position="254"/>
    </location>
</feature>
<dbReference type="Pfam" id="PF00905">
    <property type="entry name" value="Transpeptidase"/>
    <property type="match status" value="1"/>
</dbReference>
<dbReference type="Proteomes" id="UP001615550">
    <property type="component" value="Unassembled WGS sequence"/>
</dbReference>
<accession>A0ABW8D560</accession>
<comment type="caution">
    <text evidence="10">The sequence shown here is derived from an EMBL/GenBank/DDBJ whole genome shotgun (WGS) entry which is preliminary data.</text>
</comment>
<feature type="chain" id="PRO_5045734548" description="Beta-lactamase" evidence="8">
    <location>
        <begin position="21"/>
        <end position="263"/>
    </location>
</feature>
<dbReference type="EC" id="3.5.2.6" evidence="3 7"/>
<comment type="similarity">
    <text evidence="2 7">Belongs to the class-D beta-lactamase family.</text>
</comment>
<dbReference type="InterPro" id="IPR001460">
    <property type="entry name" value="PCN-bd_Tpept"/>
</dbReference>
<evidence type="ECO:0000313" key="11">
    <source>
        <dbReference type="Proteomes" id="UP001615550"/>
    </source>
</evidence>
<dbReference type="GO" id="GO:0008800">
    <property type="term" value="F:beta-lactamase activity"/>
    <property type="evidence" value="ECO:0007669"/>
    <property type="project" value="UniProtKB-EC"/>
</dbReference>
<dbReference type="RefSeq" id="WP_400186679.1">
    <property type="nucleotide sequence ID" value="NZ_JBGORX010000001.1"/>
</dbReference>
<dbReference type="SUPFAM" id="SSF56601">
    <property type="entry name" value="beta-lactamase/transpeptidase-like"/>
    <property type="match status" value="1"/>
</dbReference>
<keyword evidence="4 8" id="KW-0732">Signal</keyword>
<organism evidence="10 11">
    <name type="scientific">Legionella lytica</name>
    <dbReference type="NCBI Taxonomy" id="96232"/>
    <lineage>
        <taxon>Bacteria</taxon>
        <taxon>Pseudomonadati</taxon>
        <taxon>Pseudomonadota</taxon>
        <taxon>Gammaproteobacteria</taxon>
        <taxon>Legionellales</taxon>
        <taxon>Legionellaceae</taxon>
        <taxon>Legionella</taxon>
    </lineage>
</organism>
<evidence type="ECO:0000256" key="7">
    <source>
        <dbReference type="RuleBase" id="RU361140"/>
    </source>
</evidence>
<dbReference type="InterPro" id="IPR012338">
    <property type="entry name" value="Beta-lactam/transpept-like"/>
</dbReference>
<evidence type="ECO:0000256" key="6">
    <source>
        <dbReference type="ARBA" id="ARBA00023251"/>
    </source>
</evidence>
<evidence type="ECO:0000256" key="2">
    <source>
        <dbReference type="ARBA" id="ARBA00007898"/>
    </source>
</evidence>
<name>A0ABW8D560_9GAMM</name>
<evidence type="ECO:0000313" key="10">
    <source>
        <dbReference type="EMBL" id="MFJ1267844.1"/>
    </source>
</evidence>
<dbReference type="EMBL" id="JBGORX010000001">
    <property type="protein sequence ID" value="MFJ1267844.1"/>
    <property type="molecule type" value="Genomic_DNA"/>
</dbReference>
<evidence type="ECO:0000256" key="1">
    <source>
        <dbReference type="ARBA" id="ARBA00001526"/>
    </source>
</evidence>
<evidence type="ECO:0000256" key="3">
    <source>
        <dbReference type="ARBA" id="ARBA00012865"/>
    </source>
</evidence>
<sequence>MHKLALFFSVLLGVTTQGWANDDCFIAKENGKVVQQEGACSLRQAPCSTFKIAISLMGFNEGILMDALHPEWPFNEGYSDYLEVWKQPHNPTTWMKNSCVWYSQLITQKLGMERFKQYVQAFHYGNEDVSGDKGENNGLTRAWLSSSLRISPQQQMDFLTRLEQGKLPVSTHAMTMTKKILFAEELPGNWKLFGKTGAGYFFNEDGLKLLDKQIGWFVGWAQKEQRTIYFVQFVVEKDNKEFTTGKHARELVKQKITRLMRLG</sequence>
<reference evidence="10 11" key="1">
    <citation type="submission" date="2024-08" db="EMBL/GenBank/DDBJ databases">
        <title>Draft Genome Sequence of Legionella lytica strain DSB2004, Isolated From a Fire Sprinkler System.</title>
        <authorList>
            <person name="Everhart A.D."/>
            <person name="Kidane D.T."/>
            <person name="Farone A.L."/>
            <person name="Farone M.B."/>
        </authorList>
    </citation>
    <scope>NUCLEOTIDE SEQUENCE [LARGE SCALE GENOMIC DNA]</scope>
    <source>
        <strain evidence="10 11">DSB2004</strain>
    </source>
</reference>
<dbReference type="PROSITE" id="PS00337">
    <property type="entry name" value="BETA_LACTAMASE_D"/>
    <property type="match status" value="1"/>
</dbReference>
<comment type="catalytic activity">
    <reaction evidence="1 7">
        <text>a beta-lactam + H2O = a substituted beta-amino acid</text>
        <dbReference type="Rhea" id="RHEA:20401"/>
        <dbReference type="ChEBI" id="CHEBI:15377"/>
        <dbReference type="ChEBI" id="CHEBI:35627"/>
        <dbReference type="ChEBI" id="CHEBI:140347"/>
        <dbReference type="EC" id="3.5.2.6"/>
    </reaction>
</comment>
<protein>
    <recommendedName>
        <fullName evidence="3 7">Beta-lactamase</fullName>
        <ecNumber evidence="3 7">3.5.2.6</ecNumber>
    </recommendedName>
</protein>
<gene>
    <name evidence="10" type="primary">blaOXA</name>
    <name evidence="10" type="ORF">ACD661_04615</name>
</gene>
<keyword evidence="6 7" id="KW-0046">Antibiotic resistance</keyword>